<keyword evidence="3" id="KW-1185">Reference proteome</keyword>
<dbReference type="PANTHER" id="PTHR12398">
    <property type="entry name" value="PROTEIN PHOSPHATASE INHIBITOR"/>
    <property type="match status" value="1"/>
</dbReference>
<feature type="region of interest" description="Disordered" evidence="1">
    <location>
        <begin position="186"/>
        <end position="221"/>
    </location>
</feature>
<dbReference type="EMBL" id="JALLBG020000244">
    <property type="protein sequence ID" value="KAL3758003.1"/>
    <property type="molecule type" value="Genomic_DNA"/>
</dbReference>
<accession>A0ABD3M568</accession>
<comment type="caution">
    <text evidence="2">The sequence shown here is derived from an EMBL/GenBank/DDBJ whole genome shotgun (WGS) entry which is preliminary data.</text>
</comment>
<feature type="compositionally biased region" description="Basic and acidic residues" evidence="1">
    <location>
        <begin position="92"/>
        <end position="128"/>
    </location>
</feature>
<dbReference type="Pfam" id="PF04979">
    <property type="entry name" value="IPP-2"/>
    <property type="match status" value="1"/>
</dbReference>
<sequence>SSEHYLFSVYHRRRVMDIDNKEPTIMSSNNKVNPILRKDPHFHISTSTSAAAAASNGGGGVSGSAVGGDATAAAAPPFSSAVAEPGASSDKSNNRPETPGKEKKHLKWDEHAIEEHDLLRGTRMKIDEPNTPYTHYEHDSDAESNASGHHPRSPDESHPANANNGHLPNLANNWNDITTKLQAVADKRSGDAVSPAPSWQSSNLSDSEDEAARLRRRKDSDEFISMRKKHYNEAEAMKRWKAEHANDDDDEDDDEHMENA</sequence>
<evidence type="ECO:0000313" key="2">
    <source>
        <dbReference type="EMBL" id="KAL3758003.1"/>
    </source>
</evidence>
<feature type="region of interest" description="Disordered" evidence="1">
    <location>
        <begin position="77"/>
        <end position="172"/>
    </location>
</feature>
<gene>
    <name evidence="2" type="ORF">ACHAWU_001395</name>
</gene>
<evidence type="ECO:0000256" key="1">
    <source>
        <dbReference type="SAM" id="MobiDB-lite"/>
    </source>
</evidence>
<dbReference type="AlphaFoldDB" id="A0ABD3M568"/>
<protein>
    <recommendedName>
        <fullName evidence="4">Protein phosphatase inhibitor 2</fullName>
    </recommendedName>
</protein>
<proteinExistence type="predicted"/>
<reference evidence="2 3" key="1">
    <citation type="submission" date="2024-10" db="EMBL/GenBank/DDBJ databases">
        <title>Updated reference genomes for cyclostephanoid diatoms.</title>
        <authorList>
            <person name="Roberts W.R."/>
            <person name="Alverson A.J."/>
        </authorList>
    </citation>
    <scope>NUCLEOTIDE SEQUENCE [LARGE SCALE GENOMIC DNA]</scope>
    <source>
        <strain evidence="2 3">AJA232-27</strain>
    </source>
</reference>
<feature type="non-terminal residue" evidence="2">
    <location>
        <position position="1"/>
    </location>
</feature>
<feature type="compositionally biased region" description="Basic and acidic residues" evidence="1">
    <location>
        <begin position="235"/>
        <end position="245"/>
    </location>
</feature>
<evidence type="ECO:0000313" key="3">
    <source>
        <dbReference type="Proteomes" id="UP001530293"/>
    </source>
</evidence>
<name>A0ABD3M568_9STRA</name>
<evidence type="ECO:0008006" key="4">
    <source>
        <dbReference type="Google" id="ProtNLM"/>
    </source>
</evidence>
<dbReference type="Proteomes" id="UP001530293">
    <property type="component" value="Unassembled WGS sequence"/>
</dbReference>
<feature type="compositionally biased region" description="Polar residues" evidence="1">
    <location>
        <begin position="160"/>
        <end position="172"/>
    </location>
</feature>
<dbReference type="PANTHER" id="PTHR12398:SF20">
    <property type="entry name" value="PROTEIN PHOSPHATASE 1 REGULATORY INHIBITOR SUBUNIT 2"/>
    <property type="match status" value="1"/>
</dbReference>
<feature type="compositionally biased region" description="Acidic residues" evidence="1">
    <location>
        <begin position="246"/>
        <end position="260"/>
    </location>
</feature>
<dbReference type="InterPro" id="IPR007062">
    <property type="entry name" value="PPI-2"/>
</dbReference>
<feature type="compositionally biased region" description="Basic and acidic residues" evidence="1">
    <location>
        <begin position="210"/>
        <end position="221"/>
    </location>
</feature>
<feature type="region of interest" description="Disordered" evidence="1">
    <location>
        <begin position="235"/>
        <end position="260"/>
    </location>
</feature>
<organism evidence="2 3">
    <name type="scientific">Discostella pseudostelligera</name>
    <dbReference type="NCBI Taxonomy" id="259834"/>
    <lineage>
        <taxon>Eukaryota</taxon>
        <taxon>Sar</taxon>
        <taxon>Stramenopiles</taxon>
        <taxon>Ochrophyta</taxon>
        <taxon>Bacillariophyta</taxon>
        <taxon>Coscinodiscophyceae</taxon>
        <taxon>Thalassiosirophycidae</taxon>
        <taxon>Stephanodiscales</taxon>
        <taxon>Stephanodiscaceae</taxon>
        <taxon>Discostella</taxon>
    </lineage>
</organism>